<evidence type="ECO:0000259" key="2">
    <source>
        <dbReference type="Pfam" id="PF04773"/>
    </source>
</evidence>
<comment type="caution">
    <text evidence="4">The sequence shown here is derived from an EMBL/GenBank/DDBJ whole genome shotgun (WGS) entry which is preliminary data.</text>
</comment>
<evidence type="ECO:0000313" key="4">
    <source>
        <dbReference type="EMBL" id="TKC58503.1"/>
    </source>
</evidence>
<protein>
    <submittedName>
        <fullName evidence="4">DUF4974 domain-containing protein</fullName>
    </submittedName>
</protein>
<dbReference type="InterPro" id="IPR006860">
    <property type="entry name" value="FecR"/>
</dbReference>
<dbReference type="Gene3D" id="3.55.50.30">
    <property type="match status" value="1"/>
</dbReference>
<evidence type="ECO:0000259" key="3">
    <source>
        <dbReference type="Pfam" id="PF16344"/>
    </source>
</evidence>
<organism evidence="4 5">
    <name type="scientific">Pedobacter hiemivivus</name>
    <dbReference type="NCBI Taxonomy" id="2530454"/>
    <lineage>
        <taxon>Bacteria</taxon>
        <taxon>Pseudomonadati</taxon>
        <taxon>Bacteroidota</taxon>
        <taxon>Sphingobacteriia</taxon>
        <taxon>Sphingobacteriales</taxon>
        <taxon>Sphingobacteriaceae</taxon>
        <taxon>Pedobacter</taxon>
    </lineage>
</organism>
<feature type="transmembrane region" description="Helical" evidence="1">
    <location>
        <begin position="89"/>
        <end position="108"/>
    </location>
</feature>
<dbReference type="EMBL" id="SWDX01000007">
    <property type="protein sequence ID" value="TKC58503.1"/>
    <property type="molecule type" value="Genomic_DNA"/>
</dbReference>
<dbReference type="FunFam" id="2.60.120.1440:FF:000001">
    <property type="entry name" value="Putative anti-sigma factor"/>
    <property type="match status" value="1"/>
</dbReference>
<accession>A0A4U1G7F5</accession>
<keyword evidence="1" id="KW-1133">Transmembrane helix</keyword>
<dbReference type="InterPro" id="IPR032508">
    <property type="entry name" value="FecR_C"/>
</dbReference>
<evidence type="ECO:0000256" key="1">
    <source>
        <dbReference type="SAM" id="Phobius"/>
    </source>
</evidence>
<dbReference type="Proteomes" id="UP000309594">
    <property type="component" value="Unassembled WGS sequence"/>
</dbReference>
<name>A0A4U1G7F5_9SPHI</name>
<dbReference type="AlphaFoldDB" id="A0A4U1G7F5"/>
<dbReference type="PANTHER" id="PTHR30273">
    <property type="entry name" value="PERIPLASMIC SIGNAL SENSOR AND SIGMA FACTOR ACTIVATOR FECR-RELATED"/>
    <property type="match status" value="1"/>
</dbReference>
<evidence type="ECO:0000313" key="5">
    <source>
        <dbReference type="Proteomes" id="UP000309594"/>
    </source>
</evidence>
<dbReference type="InterPro" id="IPR012373">
    <property type="entry name" value="Ferrdict_sens_TM"/>
</dbReference>
<dbReference type="PANTHER" id="PTHR30273:SF2">
    <property type="entry name" value="PROTEIN FECR"/>
    <property type="match status" value="1"/>
</dbReference>
<dbReference type="Gene3D" id="2.60.120.1440">
    <property type="match status" value="1"/>
</dbReference>
<feature type="domain" description="FecR protein" evidence="2">
    <location>
        <begin position="190"/>
        <end position="285"/>
    </location>
</feature>
<reference evidence="4 5" key="1">
    <citation type="submission" date="2019-04" db="EMBL/GenBank/DDBJ databases">
        <title>Pedobacter sp. RP-1-16 sp. nov., isolated from Arctic soil.</title>
        <authorList>
            <person name="Dahal R.H."/>
            <person name="Kim D.-U."/>
        </authorList>
    </citation>
    <scope>NUCLEOTIDE SEQUENCE [LARGE SCALE GENOMIC DNA]</scope>
    <source>
        <strain evidence="4 5">RP-1-16</strain>
    </source>
</reference>
<proteinExistence type="predicted"/>
<gene>
    <name evidence="4" type="ORF">FBD94_17955</name>
</gene>
<keyword evidence="1" id="KW-0472">Membrane</keyword>
<dbReference type="GO" id="GO:0016989">
    <property type="term" value="F:sigma factor antagonist activity"/>
    <property type="evidence" value="ECO:0007669"/>
    <property type="project" value="TreeGrafter"/>
</dbReference>
<dbReference type="Pfam" id="PF04773">
    <property type="entry name" value="FecR"/>
    <property type="match status" value="1"/>
</dbReference>
<sequence length="396" mass="44064">MAPERFKALLAAYYSGSISADDRKELNSLLHDNTSYNNLQELITESVSDADLEEHFAPETLEMVYQRIKQENSLHQEGLGLTVVRNKRYTWIAAAAAIFIFLSVGIYINHLKQTSTATDHYIAKSTIHPGTNKAILTLSDGKKIFLDDMHKGKIAQQSGIVIEKMKSGELNYVASSTSEQAADKALTYNTINIPRGGQYQVNLPDGTKVWLNAASALVYPVIFKGTERLVKLTGEAYFEVAKNKSKPFKVATANQTIEVLGTHFNVNAYADETSVNTTLLEGSVKIILSSSALSQVISPGQQARVNTKINVYPVDTEEAVAWKNGLFMFNKETIQSVMRQISRWYDVEVEYKGEIAAKGFWGTIPRDKDLTYVLKVLEETGVAHFKLIGRRIVVMP</sequence>
<keyword evidence="1" id="KW-0812">Transmembrane</keyword>
<feature type="domain" description="Protein FecR C-terminal" evidence="3">
    <location>
        <begin position="327"/>
        <end position="394"/>
    </location>
</feature>
<dbReference type="Pfam" id="PF16344">
    <property type="entry name" value="FecR_C"/>
    <property type="match status" value="1"/>
</dbReference>
<dbReference type="RefSeq" id="WP_136881222.1">
    <property type="nucleotide sequence ID" value="NZ_SWDX01000007.1"/>
</dbReference>